<reference evidence="1" key="1">
    <citation type="submission" date="2020-05" db="EMBL/GenBank/DDBJ databases">
        <authorList>
            <person name="Chiriac C."/>
            <person name="Salcher M."/>
            <person name="Ghai R."/>
            <person name="Kavagutti S V."/>
        </authorList>
    </citation>
    <scope>NUCLEOTIDE SEQUENCE</scope>
</reference>
<dbReference type="EMBL" id="LR798217">
    <property type="protein sequence ID" value="CAB5194670.1"/>
    <property type="molecule type" value="Genomic_DNA"/>
</dbReference>
<evidence type="ECO:0000313" key="1">
    <source>
        <dbReference type="EMBL" id="CAB5194670.1"/>
    </source>
</evidence>
<accession>A0A6J7WEJ2</accession>
<dbReference type="CDD" id="cd00085">
    <property type="entry name" value="HNHc"/>
    <property type="match status" value="1"/>
</dbReference>
<sequence>MSELIARADAQVKGLPRYYTGVACKHGHLAERYTASKTCCECGNATANKAKSKDRAKYRATTATWQRENPQKMAQYQRTQNAKRPGKRNLWTMNYRTAKAARMPKWLNDGQLFEMESVYTYCSALRKIGLDYHVDHVVPLRGKSISGLHVPWNLQVLPGRENMSKGNTFND</sequence>
<protein>
    <submittedName>
        <fullName evidence="1">HNHc domain containing protein</fullName>
    </submittedName>
</protein>
<proteinExistence type="predicted"/>
<name>A0A6J7WEJ2_9CAUD</name>
<organism evidence="1">
    <name type="scientific">uncultured Caudovirales phage</name>
    <dbReference type="NCBI Taxonomy" id="2100421"/>
    <lineage>
        <taxon>Viruses</taxon>
        <taxon>Duplodnaviria</taxon>
        <taxon>Heunggongvirae</taxon>
        <taxon>Uroviricota</taxon>
        <taxon>Caudoviricetes</taxon>
        <taxon>Peduoviridae</taxon>
        <taxon>Maltschvirus</taxon>
        <taxon>Maltschvirus maltsch</taxon>
    </lineage>
</organism>
<gene>
    <name evidence="1" type="ORF">UFOVP173_14</name>
</gene>
<dbReference type="InterPro" id="IPR003615">
    <property type="entry name" value="HNH_nuc"/>
</dbReference>